<evidence type="ECO:0000313" key="7">
    <source>
        <dbReference type="EMBL" id="VVN13995.1"/>
    </source>
</evidence>
<dbReference type="GO" id="GO:0016747">
    <property type="term" value="F:acyltransferase activity, transferring groups other than amino-acyl groups"/>
    <property type="evidence" value="ECO:0007669"/>
    <property type="project" value="InterPro"/>
</dbReference>
<dbReference type="EMBL" id="CABVHJ010000013">
    <property type="protein sequence ID" value="VVN13995.1"/>
    <property type="molecule type" value="Genomic_DNA"/>
</dbReference>
<dbReference type="Gene3D" id="3.50.50.60">
    <property type="entry name" value="FAD/NAD(P)-binding domain"/>
    <property type="match status" value="1"/>
</dbReference>
<dbReference type="InterPro" id="IPR007867">
    <property type="entry name" value="GMC_OxRtase_C"/>
</dbReference>
<dbReference type="InterPro" id="IPR000182">
    <property type="entry name" value="GNAT_dom"/>
</dbReference>
<dbReference type="AlphaFoldDB" id="A0A5E6V7X4"/>
<dbReference type="GO" id="GO:0016614">
    <property type="term" value="F:oxidoreductase activity, acting on CH-OH group of donors"/>
    <property type="evidence" value="ECO:0007669"/>
    <property type="project" value="InterPro"/>
</dbReference>
<dbReference type="PANTHER" id="PTHR11552">
    <property type="entry name" value="GLUCOSE-METHANOL-CHOLINE GMC OXIDOREDUCTASE"/>
    <property type="match status" value="1"/>
</dbReference>
<dbReference type="GO" id="GO:0008802">
    <property type="term" value="F:betaine-aldehyde dehydrogenase (NAD+) activity"/>
    <property type="evidence" value="ECO:0007669"/>
    <property type="project" value="UniProtKB-EC"/>
</dbReference>
<accession>A0A5E6V7X4</accession>
<dbReference type="PANTHER" id="PTHR11552:SF147">
    <property type="entry name" value="CHOLINE DEHYDROGENASE, MITOCHONDRIAL"/>
    <property type="match status" value="1"/>
</dbReference>
<dbReference type="InterPro" id="IPR036188">
    <property type="entry name" value="FAD/NAD-bd_sf"/>
</dbReference>
<protein>
    <submittedName>
        <fullName evidence="7">Oxygen-dependent choline dehydrogenase</fullName>
        <ecNumber evidence="7">1.2.1.8</ecNumber>
    </submittedName>
</protein>
<gene>
    <name evidence="7" type="primary">betA_1</name>
    <name evidence="7" type="ORF">PS655_04001</name>
</gene>
<dbReference type="SUPFAM" id="SSF51905">
    <property type="entry name" value="FAD/NAD(P)-binding domain"/>
    <property type="match status" value="1"/>
</dbReference>
<dbReference type="EC" id="1.2.1.8" evidence="7"/>
<dbReference type="Gene3D" id="3.40.630.30">
    <property type="match status" value="1"/>
</dbReference>
<dbReference type="Pfam" id="PF00583">
    <property type="entry name" value="Acetyltransf_1"/>
    <property type="match status" value="1"/>
</dbReference>
<sequence length="694" mass="76445">MSEYDYIIVGAGAAGCVLAARLSEDPAIKVLLLEAGAERRSPLLSIPVGEVLLMGNPKYDWCFETRPDPTLGGRRLQIPRGRLLGGSNLINGMIFVRGQREDYDEWASQGNPGWTWDEVLPYFKRLESSVDVSGESRGQDGPIHVALPREYDELCDAFLAAAGEAGYRRNRDYNSGDQEGFGYYQVNHDQGRRSSAYGRYLLPARKRANLTVITEAAVQKLRLEGKRCVGVEYLKGTLQSATARREVILSAGVIQSPQLLELSGIGAPAVLAKAGVALRHALPGVGENFRDHFASRLKWRIRQKITFNERTRGFALFRETLNYVFRRRGVLSLPIALGHGFVKSREEEPRPDLQFHFAPASYGPGSSRRLDTLPGMTVGLYPLRPESTGSIHICSSDPGEAPVIESRFLEHEDDRRRMIAGMRIIRDIAAQAALQPYCDHELSPGTQVASDEELLAYARTQGDTSYHPVGTCRMGNDELAVVDHRLRVRGLDGLRVIDASIMPTMVSGNTNAASLMIGEKGAAMVLEDYASPPATGQTGYSIDEGDPEELQTAELLQRSEDYARSLYPDESVHMLDVAQLKAPEVSFVVARELGSGEVLGCGAVVAIGEGQAELKRMFVADNARRRGVGARLLKRLEQLAHRNGARTLLLETGVSQPEAISLYRRAGFRDRGPFADYREDPLSVFMEKTVNEQA</sequence>
<proteinExistence type="inferred from homology"/>
<keyword evidence="3" id="KW-0285">Flavoprotein</keyword>
<comment type="similarity">
    <text evidence="2">Belongs to the GMC oxidoreductase family.</text>
</comment>
<feature type="domain" description="N-acetyltransferase" evidence="6">
    <location>
        <begin position="540"/>
        <end position="691"/>
    </location>
</feature>
<dbReference type="Proteomes" id="UP000327167">
    <property type="component" value="Unassembled WGS sequence"/>
</dbReference>
<dbReference type="InterPro" id="IPR012132">
    <property type="entry name" value="GMC_OxRdtase"/>
</dbReference>
<keyword evidence="5 7" id="KW-0560">Oxidoreductase</keyword>
<evidence type="ECO:0000256" key="4">
    <source>
        <dbReference type="ARBA" id="ARBA00022827"/>
    </source>
</evidence>
<dbReference type="CDD" id="cd04301">
    <property type="entry name" value="NAT_SF"/>
    <property type="match status" value="1"/>
</dbReference>
<reference evidence="7 8" key="1">
    <citation type="submission" date="2019-09" db="EMBL/GenBank/DDBJ databases">
        <authorList>
            <person name="Chandra G."/>
            <person name="Truman W A."/>
        </authorList>
    </citation>
    <scope>NUCLEOTIDE SEQUENCE [LARGE SCALE GENOMIC DNA]</scope>
    <source>
        <strain evidence="7">PS655</strain>
    </source>
</reference>
<name>A0A5E6V7X4_PSEFL</name>
<dbReference type="Pfam" id="PF05199">
    <property type="entry name" value="GMC_oxred_C"/>
    <property type="match status" value="1"/>
</dbReference>
<dbReference type="PROSITE" id="PS51186">
    <property type="entry name" value="GNAT"/>
    <property type="match status" value="1"/>
</dbReference>
<comment type="cofactor">
    <cofactor evidence="1">
        <name>FAD</name>
        <dbReference type="ChEBI" id="CHEBI:57692"/>
    </cofactor>
</comment>
<dbReference type="InterPro" id="IPR000172">
    <property type="entry name" value="GMC_OxRdtase_N"/>
</dbReference>
<evidence type="ECO:0000256" key="3">
    <source>
        <dbReference type="ARBA" id="ARBA00022630"/>
    </source>
</evidence>
<dbReference type="Gene3D" id="3.30.560.10">
    <property type="entry name" value="Glucose Oxidase, domain 3"/>
    <property type="match status" value="1"/>
</dbReference>
<evidence type="ECO:0000259" key="6">
    <source>
        <dbReference type="PROSITE" id="PS51186"/>
    </source>
</evidence>
<keyword evidence="4" id="KW-0274">FAD</keyword>
<evidence type="ECO:0000313" key="8">
    <source>
        <dbReference type="Proteomes" id="UP000327167"/>
    </source>
</evidence>
<evidence type="ECO:0000256" key="2">
    <source>
        <dbReference type="ARBA" id="ARBA00010790"/>
    </source>
</evidence>
<dbReference type="InterPro" id="IPR016181">
    <property type="entry name" value="Acyl_CoA_acyltransferase"/>
</dbReference>
<dbReference type="GO" id="GO:0050660">
    <property type="term" value="F:flavin adenine dinucleotide binding"/>
    <property type="evidence" value="ECO:0007669"/>
    <property type="project" value="InterPro"/>
</dbReference>
<dbReference type="RefSeq" id="WP_150651581.1">
    <property type="nucleotide sequence ID" value="NZ_CABVHJ010000013.1"/>
</dbReference>
<dbReference type="SUPFAM" id="SSF55729">
    <property type="entry name" value="Acyl-CoA N-acyltransferases (Nat)"/>
    <property type="match status" value="1"/>
</dbReference>
<organism evidence="7 8">
    <name type="scientific">Pseudomonas fluorescens</name>
    <dbReference type="NCBI Taxonomy" id="294"/>
    <lineage>
        <taxon>Bacteria</taxon>
        <taxon>Pseudomonadati</taxon>
        <taxon>Pseudomonadota</taxon>
        <taxon>Gammaproteobacteria</taxon>
        <taxon>Pseudomonadales</taxon>
        <taxon>Pseudomonadaceae</taxon>
        <taxon>Pseudomonas</taxon>
    </lineage>
</organism>
<evidence type="ECO:0000256" key="5">
    <source>
        <dbReference type="ARBA" id="ARBA00023002"/>
    </source>
</evidence>
<evidence type="ECO:0000256" key="1">
    <source>
        <dbReference type="ARBA" id="ARBA00001974"/>
    </source>
</evidence>
<dbReference type="Pfam" id="PF00732">
    <property type="entry name" value="GMC_oxred_N"/>
    <property type="match status" value="1"/>
</dbReference>
<dbReference type="SUPFAM" id="SSF54373">
    <property type="entry name" value="FAD-linked reductases, C-terminal domain"/>
    <property type="match status" value="1"/>
</dbReference>